<dbReference type="PANTHER" id="PTHR14614:SF163">
    <property type="entry name" value="METHYLTRANSFERASE SMALL DOMAIN-CONTAINING PROTEIN"/>
    <property type="match status" value="1"/>
</dbReference>
<dbReference type="PANTHER" id="PTHR14614">
    <property type="entry name" value="HEPATOCELLULAR CARCINOMA-ASSOCIATED ANTIGEN"/>
    <property type="match status" value="1"/>
</dbReference>
<accession>A0A0G4GEF1</accession>
<dbReference type="Gene3D" id="3.40.50.150">
    <property type="entry name" value="Vaccinia Virus protein VP39"/>
    <property type="match status" value="1"/>
</dbReference>
<reference evidence="1 2" key="1">
    <citation type="submission" date="2014-11" db="EMBL/GenBank/DDBJ databases">
        <authorList>
            <person name="Zhu J."/>
            <person name="Qi W."/>
            <person name="Song R."/>
        </authorList>
    </citation>
    <scope>NUCLEOTIDE SEQUENCE [LARGE SCALE GENOMIC DNA]</scope>
</reference>
<evidence type="ECO:0000313" key="1">
    <source>
        <dbReference type="EMBL" id="CEM27506.1"/>
    </source>
</evidence>
<dbReference type="OrthoDB" id="413520at2759"/>
<dbReference type="InParanoid" id="A0A0G4GEF1"/>
<dbReference type="InterPro" id="IPR019410">
    <property type="entry name" value="Methyltransf_16"/>
</dbReference>
<dbReference type="Proteomes" id="UP000041254">
    <property type="component" value="Unassembled WGS sequence"/>
</dbReference>
<dbReference type="OMA" id="NIYSELC"/>
<dbReference type="VEuPathDB" id="CryptoDB:Vbra_17489"/>
<dbReference type="STRING" id="1169540.A0A0G4GEF1"/>
<evidence type="ECO:0000313" key="2">
    <source>
        <dbReference type="Proteomes" id="UP000041254"/>
    </source>
</evidence>
<proteinExistence type="predicted"/>
<protein>
    <submittedName>
        <fullName evidence="1">Uncharacterized protein</fullName>
    </submittedName>
</protein>
<name>A0A0G4GEF1_VITBC</name>
<dbReference type="InterPro" id="IPR029063">
    <property type="entry name" value="SAM-dependent_MTases_sf"/>
</dbReference>
<gene>
    <name evidence="1" type="ORF">Vbra_17489</name>
</gene>
<dbReference type="EMBL" id="CDMY01000635">
    <property type="protein sequence ID" value="CEM27506.1"/>
    <property type="molecule type" value="Genomic_DNA"/>
</dbReference>
<sequence length="294" mass="32710">MNDLPASGDELTSLLQEAAVFDPAAYEVYDDYRFASHRLLRCDIAPDASYFVRQNFRLGKGGLLWDAALLLSRYLYRYPSKASSGERFPPESPRPTCVELGAGVGLPGIVAASIGYVTVLTDIRKLVPLMDANIELQQRVRQAGRATTDNEPFDCTAAELSWGECDQMESALKSLHRRARGGGSDEGGSDIDACSPTSPPSLILCSDLVYQEEDFGLLVDTLDRLCRPSPDASTPATRIILTMRIRFVDKYETFMALLRERFTVDEVSRDVVQGLHPNADLHLFEIRRRCGLRR</sequence>
<organism evidence="1 2">
    <name type="scientific">Vitrella brassicaformis (strain CCMP3155)</name>
    <dbReference type="NCBI Taxonomy" id="1169540"/>
    <lineage>
        <taxon>Eukaryota</taxon>
        <taxon>Sar</taxon>
        <taxon>Alveolata</taxon>
        <taxon>Colpodellida</taxon>
        <taxon>Vitrellaceae</taxon>
        <taxon>Vitrella</taxon>
    </lineage>
</organism>
<dbReference type="Pfam" id="PF10294">
    <property type="entry name" value="Methyltransf_16"/>
    <property type="match status" value="2"/>
</dbReference>
<dbReference type="AlphaFoldDB" id="A0A0G4GEF1"/>
<keyword evidence="2" id="KW-1185">Reference proteome</keyword>